<proteinExistence type="predicted"/>
<reference evidence="2" key="1">
    <citation type="submission" date="2023-02" db="EMBL/GenBank/DDBJ databases">
        <title>Genome of toxic invasive species Heracleum sosnowskyi carries increased number of genes despite the absence of recent whole-genome duplications.</title>
        <authorList>
            <person name="Schelkunov M."/>
            <person name="Shtratnikova V."/>
            <person name="Makarenko M."/>
            <person name="Klepikova A."/>
            <person name="Omelchenko D."/>
            <person name="Novikova G."/>
            <person name="Obukhova E."/>
            <person name="Bogdanov V."/>
            <person name="Penin A."/>
            <person name="Logacheva M."/>
        </authorList>
    </citation>
    <scope>NUCLEOTIDE SEQUENCE</scope>
    <source>
        <strain evidence="2">Hsosn_3</strain>
        <tissue evidence="2">Leaf</tissue>
    </source>
</reference>
<dbReference type="EMBL" id="JAUIZM010000005">
    <property type="protein sequence ID" value="KAK1385083.1"/>
    <property type="molecule type" value="Genomic_DNA"/>
</dbReference>
<dbReference type="Proteomes" id="UP001237642">
    <property type="component" value="Unassembled WGS sequence"/>
</dbReference>
<dbReference type="PANTHER" id="PTHR36378:SF1">
    <property type="entry name" value="COTTON FIBER PROTEIN"/>
    <property type="match status" value="1"/>
</dbReference>
<organism evidence="2 3">
    <name type="scientific">Heracleum sosnowskyi</name>
    <dbReference type="NCBI Taxonomy" id="360622"/>
    <lineage>
        <taxon>Eukaryota</taxon>
        <taxon>Viridiplantae</taxon>
        <taxon>Streptophyta</taxon>
        <taxon>Embryophyta</taxon>
        <taxon>Tracheophyta</taxon>
        <taxon>Spermatophyta</taxon>
        <taxon>Magnoliopsida</taxon>
        <taxon>eudicotyledons</taxon>
        <taxon>Gunneridae</taxon>
        <taxon>Pentapetalae</taxon>
        <taxon>asterids</taxon>
        <taxon>campanulids</taxon>
        <taxon>Apiales</taxon>
        <taxon>Apiaceae</taxon>
        <taxon>Apioideae</taxon>
        <taxon>apioid superclade</taxon>
        <taxon>Tordylieae</taxon>
        <taxon>Tordyliinae</taxon>
        <taxon>Heracleum</taxon>
    </lineage>
</organism>
<evidence type="ECO:0000256" key="1">
    <source>
        <dbReference type="SAM" id="MobiDB-lite"/>
    </source>
</evidence>
<evidence type="ECO:0000313" key="2">
    <source>
        <dbReference type="EMBL" id="KAK1385083.1"/>
    </source>
</evidence>
<keyword evidence="3" id="KW-1185">Reference proteome</keyword>
<feature type="compositionally biased region" description="Low complexity" evidence="1">
    <location>
        <begin position="81"/>
        <end position="102"/>
    </location>
</feature>
<dbReference type="PANTHER" id="PTHR36378">
    <property type="entry name" value="COTTON FIBER PROTEIN"/>
    <property type="match status" value="1"/>
</dbReference>
<dbReference type="Pfam" id="PF05553">
    <property type="entry name" value="DUF761"/>
    <property type="match status" value="1"/>
</dbReference>
<gene>
    <name evidence="2" type="ORF">POM88_022818</name>
</gene>
<name>A0AAD8MV83_9APIA</name>
<dbReference type="InterPro" id="IPR008480">
    <property type="entry name" value="DUF761_pln"/>
</dbReference>
<comment type="caution">
    <text evidence="2">The sequence shown here is derived from an EMBL/GenBank/DDBJ whole genome shotgun (WGS) entry which is preliminary data.</text>
</comment>
<dbReference type="AlphaFoldDB" id="A0AAD8MV83"/>
<evidence type="ECO:0000313" key="3">
    <source>
        <dbReference type="Proteomes" id="UP001237642"/>
    </source>
</evidence>
<sequence length="188" mass="20792">MVMFRGRPSEKPKATKLINVATTNDNFNSDENWKKIVGSVRPLHSQDIRSPPPQIPRAAKAFSRASTSSDDDFFGESPALGTSSPTLSTSSWGTSSYGSCNSLQELTGSGRMKPSESTNSLSRMSDNMSRYASTLNLHDLDVDEEVDDDVDNDNDNDNILEICEADDMIDSKADEFIARFYDQMKSQE</sequence>
<feature type="region of interest" description="Disordered" evidence="1">
    <location>
        <begin position="61"/>
        <end position="123"/>
    </location>
</feature>
<protein>
    <submittedName>
        <fullName evidence="2">Uncharacterized protein</fullName>
    </submittedName>
</protein>
<accession>A0AAD8MV83</accession>
<reference evidence="2" key="2">
    <citation type="submission" date="2023-05" db="EMBL/GenBank/DDBJ databases">
        <authorList>
            <person name="Schelkunov M.I."/>
        </authorList>
    </citation>
    <scope>NUCLEOTIDE SEQUENCE</scope>
    <source>
        <strain evidence="2">Hsosn_3</strain>
        <tissue evidence="2">Leaf</tissue>
    </source>
</reference>